<evidence type="ECO:0000256" key="3">
    <source>
        <dbReference type="SAM" id="SignalP"/>
    </source>
</evidence>
<proteinExistence type="predicted"/>
<dbReference type="AlphaFoldDB" id="A0A7U4QKP0"/>
<dbReference type="Proteomes" id="UP000070560">
    <property type="component" value="Chromosome"/>
</dbReference>
<protein>
    <submittedName>
        <fullName evidence="5">Iron ABC transporter substrate-binding protein</fullName>
    </submittedName>
</protein>
<feature type="coiled-coil region" evidence="2">
    <location>
        <begin position="122"/>
        <end position="149"/>
    </location>
</feature>
<dbReference type="OrthoDB" id="9787830at2"/>
<dbReference type="KEGG" id="daw:HS1_001318"/>
<organism evidence="5 6">
    <name type="scientific">Desulfofervidus auxilii</name>
    <dbReference type="NCBI Taxonomy" id="1621989"/>
    <lineage>
        <taxon>Bacteria</taxon>
        <taxon>Pseudomonadati</taxon>
        <taxon>Thermodesulfobacteriota</taxon>
        <taxon>Candidatus Desulfofervidia</taxon>
        <taxon>Candidatus Desulfofervidales</taxon>
        <taxon>Candidatus Desulfofervidaceae</taxon>
        <taxon>Candidatus Desulfofervidus</taxon>
    </lineage>
</organism>
<dbReference type="InterPro" id="IPR054828">
    <property type="entry name" value="Vit_B12_bind_prot"/>
</dbReference>
<keyword evidence="1 3" id="KW-0732">Signal</keyword>
<reference evidence="5 6" key="1">
    <citation type="submission" date="2015-10" db="EMBL/GenBank/DDBJ databases">
        <title>Candidatus Desulfofervidus auxilii, a hydrogenotrophic sulfate-reducing bacterium involved in the thermophilic anaerobic oxidation of methane.</title>
        <authorList>
            <person name="Krukenberg V."/>
            <person name="Richter M."/>
            <person name="Wegener G."/>
        </authorList>
    </citation>
    <scope>NUCLEOTIDE SEQUENCE [LARGE SCALE GENOMIC DNA]</scope>
    <source>
        <strain evidence="5 6">HS1</strain>
    </source>
</reference>
<dbReference type="RefSeq" id="WP_066062648.1">
    <property type="nucleotide sequence ID" value="NZ_CP013015.1"/>
</dbReference>
<dbReference type="GO" id="GO:0071281">
    <property type="term" value="P:cellular response to iron ion"/>
    <property type="evidence" value="ECO:0007669"/>
    <property type="project" value="TreeGrafter"/>
</dbReference>
<accession>A0A7U4QKP0</accession>
<dbReference type="PROSITE" id="PS50983">
    <property type="entry name" value="FE_B12_PBP"/>
    <property type="match status" value="1"/>
</dbReference>
<evidence type="ECO:0000313" key="5">
    <source>
        <dbReference type="EMBL" id="AMM41122.1"/>
    </source>
</evidence>
<evidence type="ECO:0000256" key="2">
    <source>
        <dbReference type="SAM" id="Coils"/>
    </source>
</evidence>
<keyword evidence="2" id="KW-0175">Coiled coil</keyword>
<feature type="signal peptide" evidence="3">
    <location>
        <begin position="1"/>
        <end position="22"/>
    </location>
</feature>
<dbReference type="SUPFAM" id="SSF53807">
    <property type="entry name" value="Helical backbone' metal receptor"/>
    <property type="match status" value="1"/>
</dbReference>
<dbReference type="InterPro" id="IPR002491">
    <property type="entry name" value="ABC_transptr_periplasmic_BD"/>
</dbReference>
<evidence type="ECO:0000256" key="1">
    <source>
        <dbReference type="ARBA" id="ARBA00022729"/>
    </source>
</evidence>
<dbReference type="Gene3D" id="3.40.50.1980">
    <property type="entry name" value="Nitrogenase molybdenum iron protein domain"/>
    <property type="match status" value="2"/>
</dbReference>
<evidence type="ECO:0000313" key="6">
    <source>
        <dbReference type="Proteomes" id="UP000070560"/>
    </source>
</evidence>
<dbReference type="PANTHER" id="PTHR30535">
    <property type="entry name" value="VITAMIN B12-BINDING PROTEIN"/>
    <property type="match status" value="1"/>
</dbReference>
<dbReference type="PANTHER" id="PTHR30535:SF34">
    <property type="entry name" value="MOLYBDATE-BINDING PROTEIN MOLA"/>
    <property type="match status" value="1"/>
</dbReference>
<sequence length="273" mass="31019">MRKSKLFFLILLVLCFNTTVFSQDAPNRIISLGPSLTEELYLLGAEGKIIGCTTYCKCPKEKVGNVIEVNVEKILSLKPDLVLATSLTNQRDIEKLRSLGVNVITFKTPRNFSEICEQFLRLARIVRKEQKAKEIIKQANTEIEVIKKRIKDLPRPRVFIQIGARPLFTATKDLFINDLIELAGGINIASSKTGLYSRERVIEDNPDVIIIVTMGIAGEREKRQWESYKVVEAVKRKRIYFIDSEKVCNATPLSFIEALKEIVKLIHPEIKDG</sequence>
<dbReference type="NCBIfam" id="NF038402">
    <property type="entry name" value="TroA_like"/>
    <property type="match status" value="1"/>
</dbReference>
<gene>
    <name evidence="5" type="ORF">HS1_001318</name>
</gene>
<dbReference type="CDD" id="cd01143">
    <property type="entry name" value="YvrC"/>
    <property type="match status" value="1"/>
</dbReference>
<feature type="domain" description="Fe/B12 periplasmic-binding" evidence="4">
    <location>
        <begin position="28"/>
        <end position="270"/>
    </location>
</feature>
<keyword evidence="6" id="KW-1185">Reference proteome</keyword>
<dbReference type="InterPro" id="IPR050902">
    <property type="entry name" value="ABC_Transporter_SBP"/>
</dbReference>
<dbReference type="Pfam" id="PF01497">
    <property type="entry name" value="Peripla_BP_2"/>
    <property type="match status" value="1"/>
</dbReference>
<name>A0A7U4QKP0_DESA2</name>
<evidence type="ECO:0000259" key="4">
    <source>
        <dbReference type="PROSITE" id="PS50983"/>
    </source>
</evidence>
<dbReference type="EMBL" id="CP013015">
    <property type="protein sequence ID" value="AMM41122.1"/>
    <property type="molecule type" value="Genomic_DNA"/>
</dbReference>
<feature type="chain" id="PRO_5031522478" evidence="3">
    <location>
        <begin position="23"/>
        <end position="273"/>
    </location>
</feature>